<gene>
    <name evidence="1" type="ORF">Tci_849152</name>
</gene>
<dbReference type="AlphaFoldDB" id="A0A699R043"/>
<organism evidence="1">
    <name type="scientific">Tanacetum cinerariifolium</name>
    <name type="common">Dalmatian daisy</name>
    <name type="synonym">Chrysanthemum cinerariifolium</name>
    <dbReference type="NCBI Taxonomy" id="118510"/>
    <lineage>
        <taxon>Eukaryota</taxon>
        <taxon>Viridiplantae</taxon>
        <taxon>Streptophyta</taxon>
        <taxon>Embryophyta</taxon>
        <taxon>Tracheophyta</taxon>
        <taxon>Spermatophyta</taxon>
        <taxon>Magnoliopsida</taxon>
        <taxon>eudicotyledons</taxon>
        <taxon>Gunneridae</taxon>
        <taxon>Pentapetalae</taxon>
        <taxon>asterids</taxon>
        <taxon>campanulids</taxon>
        <taxon>Asterales</taxon>
        <taxon>Asteraceae</taxon>
        <taxon>Asteroideae</taxon>
        <taxon>Anthemideae</taxon>
        <taxon>Anthemidinae</taxon>
        <taxon>Tanacetum</taxon>
    </lineage>
</organism>
<accession>A0A699R043</accession>
<dbReference type="EMBL" id="BKCJ011059884">
    <property type="protein sequence ID" value="GFC77182.1"/>
    <property type="molecule type" value="Genomic_DNA"/>
</dbReference>
<reference evidence="1" key="1">
    <citation type="journal article" date="2019" name="Sci. Rep.">
        <title>Draft genome of Tanacetum cinerariifolium, the natural source of mosquito coil.</title>
        <authorList>
            <person name="Yamashiro T."/>
            <person name="Shiraishi A."/>
            <person name="Satake H."/>
            <person name="Nakayama K."/>
        </authorList>
    </citation>
    <scope>NUCLEOTIDE SEQUENCE</scope>
</reference>
<comment type="caution">
    <text evidence="1">The sequence shown here is derived from an EMBL/GenBank/DDBJ whole genome shotgun (WGS) entry which is preliminary data.</text>
</comment>
<proteinExistence type="predicted"/>
<evidence type="ECO:0000313" key="1">
    <source>
        <dbReference type="EMBL" id="GFC77182.1"/>
    </source>
</evidence>
<feature type="non-terminal residue" evidence="1">
    <location>
        <position position="1"/>
    </location>
</feature>
<name>A0A699R043_TANCI</name>
<protein>
    <submittedName>
        <fullName evidence="1">Uncharacterized protein</fullName>
    </submittedName>
</protein>
<sequence length="175" mass="19930">EYKFTNVVADSTLVDSSFLDEEMKEADFDLESMPENEIMSILENDEDIYDSEEFSKDDEIVIDHVINELVNMAHTEDATLNVYVASSFPVSVVSSSLRNIQALITKVLPDLLSTTLKDILLQMLKDSVKQVLPKFDKRVKKKLKAGVDELVLKPLNKEFNAINMLESQRFVILQK</sequence>